<dbReference type="PRINTS" id="PR00080">
    <property type="entry name" value="SDRFAMILY"/>
</dbReference>
<evidence type="ECO:0000313" key="2">
    <source>
        <dbReference type="Ensembl" id="ENSGACP00000013720.1"/>
    </source>
</evidence>
<dbReference type="PRINTS" id="PR00081">
    <property type="entry name" value="GDHRDH"/>
</dbReference>
<dbReference type="InterPro" id="IPR051468">
    <property type="entry name" value="Fungal_SecMetab_SDRs"/>
</dbReference>
<comment type="similarity">
    <text evidence="1">Belongs to the short-chain dehydrogenases/reductases (SDR) family.</text>
</comment>
<dbReference type="InterPro" id="IPR002347">
    <property type="entry name" value="SDR_fam"/>
</dbReference>
<dbReference type="Bgee" id="ENSGACG00000010374">
    <property type="expression patterns" value="Expressed in pharyngeal gill and 11 other cell types or tissues"/>
</dbReference>
<dbReference type="AlphaFoldDB" id="G3P7Z6"/>
<dbReference type="PANTHER" id="PTHR43544:SF33">
    <property type="entry name" value="C-FACTOR"/>
    <property type="match status" value="1"/>
</dbReference>
<dbReference type="GO" id="GO:0016491">
    <property type="term" value="F:oxidoreductase activity"/>
    <property type="evidence" value="ECO:0007669"/>
    <property type="project" value="TreeGrafter"/>
</dbReference>
<protein>
    <submittedName>
        <fullName evidence="2">Zgc:92161</fullName>
    </submittedName>
</protein>
<organism evidence="2">
    <name type="scientific">Gasterosteus aculeatus</name>
    <name type="common">Three-spined stickleback</name>
    <dbReference type="NCBI Taxonomy" id="69293"/>
    <lineage>
        <taxon>Eukaryota</taxon>
        <taxon>Metazoa</taxon>
        <taxon>Chordata</taxon>
        <taxon>Craniata</taxon>
        <taxon>Vertebrata</taxon>
        <taxon>Euteleostomi</taxon>
        <taxon>Actinopterygii</taxon>
        <taxon>Neopterygii</taxon>
        <taxon>Teleostei</taxon>
        <taxon>Neoteleostei</taxon>
        <taxon>Acanthomorphata</taxon>
        <taxon>Eupercaria</taxon>
        <taxon>Perciformes</taxon>
        <taxon>Cottioidei</taxon>
        <taxon>Gasterosteales</taxon>
        <taxon>Gasterosteidae</taxon>
        <taxon>Gasterosteus</taxon>
    </lineage>
</organism>
<dbReference type="CDD" id="cd05325">
    <property type="entry name" value="carb_red_sniffer_like_SDR_c"/>
    <property type="match status" value="1"/>
</dbReference>
<dbReference type="Gene3D" id="3.40.50.720">
    <property type="entry name" value="NAD(P)-binding Rossmann-like Domain"/>
    <property type="match status" value="1"/>
</dbReference>
<reference evidence="2" key="1">
    <citation type="submission" date="2006-01" db="EMBL/GenBank/DDBJ databases">
        <authorList>
            <person name="Lindblad-Toh K."/>
            <person name="Mauceli E."/>
            <person name="Grabherr M."/>
            <person name="Chang J.L."/>
            <person name="Lander E.S."/>
        </authorList>
    </citation>
    <scope>NUCLEOTIDE SEQUENCE [LARGE SCALE GENOMIC DNA]</scope>
</reference>
<evidence type="ECO:0000256" key="1">
    <source>
        <dbReference type="RuleBase" id="RU000363"/>
    </source>
</evidence>
<reference evidence="2" key="2">
    <citation type="submission" date="2024-04" db="UniProtKB">
        <authorList>
            <consortium name="Ensembl"/>
        </authorList>
    </citation>
    <scope>IDENTIFICATION</scope>
</reference>
<proteinExistence type="inferred from homology"/>
<dbReference type="Ensembl" id="ENSGACT00000013745.1">
    <property type="protein sequence ID" value="ENSGACP00000013720.1"/>
    <property type="gene ID" value="ENSGACG00000010374.1"/>
</dbReference>
<dbReference type="Pfam" id="PF00106">
    <property type="entry name" value="adh_short"/>
    <property type="match status" value="1"/>
</dbReference>
<name>G3P7Z6_GASAC</name>
<accession>G3P7Z6</accession>
<dbReference type="SUPFAM" id="SSF51735">
    <property type="entry name" value="NAD(P)-binding Rossmann-fold domains"/>
    <property type="match status" value="1"/>
</dbReference>
<dbReference type="GO" id="GO:0005737">
    <property type="term" value="C:cytoplasm"/>
    <property type="evidence" value="ECO:0007669"/>
    <property type="project" value="TreeGrafter"/>
</dbReference>
<sequence>TAAEEMATKAVSVLITGANRGLGLEMVKQLVEASRDVRKLFACCRDPDGPRAEVRPRFLCDSSCSSTDTRTDGRQWSQVGSVVGTGGLNLLINNAAVAVRTTMQETTPEELQHMFSTNVMGPMNIIKEFLPHLRAAAKAAIVNISSILGSIEGAKESYATYPCFSYRVSKAALNMLTLCASEELKKDEILLSVLHPGWVRTDMGGEEGEIDATESVRGLLGVMASLTEKQNGGFLDWKGRSIPW</sequence>
<dbReference type="InterPro" id="IPR036291">
    <property type="entry name" value="NAD(P)-bd_dom_sf"/>
</dbReference>
<dbReference type="PANTHER" id="PTHR43544">
    <property type="entry name" value="SHORT-CHAIN DEHYDROGENASE/REDUCTASE"/>
    <property type="match status" value="1"/>
</dbReference>